<gene>
    <name evidence="7" type="ORF">GCM10017764_11140</name>
</gene>
<dbReference type="Proteomes" id="UP000620550">
    <property type="component" value="Unassembled WGS sequence"/>
</dbReference>
<dbReference type="EMBL" id="BNAF01000003">
    <property type="protein sequence ID" value="GHE29862.1"/>
    <property type="molecule type" value="Genomic_DNA"/>
</dbReference>
<dbReference type="InterPro" id="IPR013766">
    <property type="entry name" value="Thioredoxin_domain"/>
</dbReference>
<feature type="signal peptide" evidence="5">
    <location>
        <begin position="1"/>
        <end position="25"/>
    </location>
</feature>
<keyword evidence="3" id="KW-1015">Disulfide bond</keyword>
<dbReference type="InterPro" id="IPR050553">
    <property type="entry name" value="Thioredoxin_ResA/DsbE_sf"/>
</dbReference>
<name>A0ABQ3HS98_9SPHI</name>
<accession>A0ABQ3HS98</accession>
<dbReference type="SUPFAM" id="SSF52833">
    <property type="entry name" value="Thioredoxin-like"/>
    <property type="match status" value="1"/>
</dbReference>
<evidence type="ECO:0000256" key="3">
    <source>
        <dbReference type="ARBA" id="ARBA00023157"/>
    </source>
</evidence>
<evidence type="ECO:0000313" key="7">
    <source>
        <dbReference type="EMBL" id="GHE29862.1"/>
    </source>
</evidence>
<evidence type="ECO:0000256" key="2">
    <source>
        <dbReference type="ARBA" id="ARBA00022748"/>
    </source>
</evidence>
<dbReference type="PANTHER" id="PTHR42852:SF6">
    <property type="entry name" value="THIOL:DISULFIDE INTERCHANGE PROTEIN DSBE"/>
    <property type="match status" value="1"/>
</dbReference>
<proteinExistence type="predicted"/>
<sequence length="394" mass="44966">MMHIQQSLRLIFTLLACTAVTLALAQQQQVVLKGDAGSTDYDGHKIRLYRYSEMPGKDLKLEATVKDGKFEIIAPFTGLGHYVMMSEYESKTNGSYAPYLLLVERPDTIHIQANMGSLAQSTTSGSEPQKTIEAYYNEQRRRNEPFLQALRDKYGAERFDNPRKYTNDPIFQELSKVYEQEVYPRNEKIGNELLIEFIERYPESVAVAFLLKRSSFPVEKRVELYNKLGITAQNSPYGKGLKINNETELKSAVGRMVANFEVPNKTGEQLSLTQLLNGKKYLYIDFWASWCGPCMAEIPNLKKAYDRYKDKGLEIWGISTDASRDKWLAALESKHPNWPQAWEGGMEEEKKPSKVKFSVPFLPSTYLLDAEGKIIAKNVRGEELDKLLKELLAN</sequence>
<protein>
    <recommendedName>
        <fullName evidence="6">Thioredoxin domain-containing protein</fullName>
    </recommendedName>
</protein>
<evidence type="ECO:0000256" key="4">
    <source>
        <dbReference type="ARBA" id="ARBA00023284"/>
    </source>
</evidence>
<dbReference type="RefSeq" id="WP_189625631.1">
    <property type="nucleotide sequence ID" value="NZ_BNAF01000003.1"/>
</dbReference>
<comment type="caution">
    <text evidence="7">The sequence shown here is derived from an EMBL/GenBank/DDBJ whole genome shotgun (WGS) entry which is preliminary data.</text>
</comment>
<keyword evidence="5" id="KW-0732">Signal</keyword>
<keyword evidence="2" id="KW-0201">Cytochrome c-type biogenesis</keyword>
<dbReference type="InterPro" id="IPR000866">
    <property type="entry name" value="AhpC/TSA"/>
</dbReference>
<evidence type="ECO:0000313" key="8">
    <source>
        <dbReference type="Proteomes" id="UP000620550"/>
    </source>
</evidence>
<organism evidence="7 8">
    <name type="scientific">Sphingobacterium griseoflavum</name>
    <dbReference type="NCBI Taxonomy" id="1474952"/>
    <lineage>
        <taxon>Bacteria</taxon>
        <taxon>Pseudomonadati</taxon>
        <taxon>Bacteroidota</taxon>
        <taxon>Sphingobacteriia</taxon>
        <taxon>Sphingobacteriales</taxon>
        <taxon>Sphingobacteriaceae</taxon>
        <taxon>Sphingobacterium</taxon>
    </lineage>
</organism>
<dbReference type="Gene3D" id="3.40.30.10">
    <property type="entry name" value="Glutaredoxin"/>
    <property type="match status" value="1"/>
</dbReference>
<reference evidence="8" key="1">
    <citation type="journal article" date="2019" name="Int. J. Syst. Evol. Microbiol.">
        <title>The Global Catalogue of Microorganisms (GCM) 10K type strain sequencing project: providing services to taxonomists for standard genome sequencing and annotation.</title>
        <authorList>
            <consortium name="The Broad Institute Genomics Platform"/>
            <consortium name="The Broad Institute Genome Sequencing Center for Infectious Disease"/>
            <person name="Wu L."/>
            <person name="Ma J."/>
        </authorList>
    </citation>
    <scope>NUCLEOTIDE SEQUENCE [LARGE SCALE GENOMIC DNA]</scope>
    <source>
        <strain evidence="8">CGMCC 1.12966</strain>
    </source>
</reference>
<keyword evidence="8" id="KW-1185">Reference proteome</keyword>
<feature type="chain" id="PRO_5045162919" description="Thioredoxin domain-containing protein" evidence="5">
    <location>
        <begin position="26"/>
        <end position="394"/>
    </location>
</feature>
<evidence type="ECO:0000256" key="1">
    <source>
        <dbReference type="ARBA" id="ARBA00004196"/>
    </source>
</evidence>
<dbReference type="Pfam" id="PF00578">
    <property type="entry name" value="AhpC-TSA"/>
    <property type="match status" value="1"/>
</dbReference>
<dbReference type="CDD" id="cd02966">
    <property type="entry name" value="TlpA_like_family"/>
    <property type="match status" value="1"/>
</dbReference>
<dbReference type="PANTHER" id="PTHR42852">
    <property type="entry name" value="THIOL:DISULFIDE INTERCHANGE PROTEIN DSBE"/>
    <property type="match status" value="1"/>
</dbReference>
<dbReference type="InterPro" id="IPR036249">
    <property type="entry name" value="Thioredoxin-like_sf"/>
</dbReference>
<comment type="subcellular location">
    <subcellularLocation>
        <location evidence="1">Cell envelope</location>
    </subcellularLocation>
</comment>
<evidence type="ECO:0000259" key="6">
    <source>
        <dbReference type="PROSITE" id="PS51352"/>
    </source>
</evidence>
<dbReference type="PROSITE" id="PS51352">
    <property type="entry name" value="THIOREDOXIN_2"/>
    <property type="match status" value="1"/>
</dbReference>
<feature type="domain" description="Thioredoxin" evidence="6">
    <location>
        <begin position="251"/>
        <end position="394"/>
    </location>
</feature>
<evidence type="ECO:0000256" key="5">
    <source>
        <dbReference type="SAM" id="SignalP"/>
    </source>
</evidence>
<keyword evidence="4" id="KW-0676">Redox-active center</keyword>